<dbReference type="AlphaFoldDB" id="A0A8J5R4Q8"/>
<dbReference type="InterPro" id="IPR008138">
    <property type="entry name" value="SapB_2"/>
</dbReference>
<keyword evidence="8" id="KW-1185">Reference proteome</keyword>
<reference evidence="7" key="1">
    <citation type="journal article" date="2021" name="bioRxiv">
        <title>Whole Genome Assembly and Annotation of Northern Wild Rice, Zizania palustris L., Supports a Whole Genome Duplication in the Zizania Genus.</title>
        <authorList>
            <person name="Haas M."/>
            <person name="Kono T."/>
            <person name="Macchietto M."/>
            <person name="Millas R."/>
            <person name="McGilp L."/>
            <person name="Shao M."/>
            <person name="Duquette J."/>
            <person name="Hirsch C.N."/>
            <person name="Kimball J."/>
        </authorList>
    </citation>
    <scope>NUCLEOTIDE SEQUENCE</scope>
    <source>
        <tissue evidence="7">Fresh leaf tissue</tissue>
    </source>
</reference>
<dbReference type="InterPro" id="IPR051428">
    <property type="entry name" value="Sphingo_Act-Surfact_Prot"/>
</dbReference>
<dbReference type="Pfam" id="PF03489">
    <property type="entry name" value="SapB_2"/>
    <property type="match status" value="1"/>
</dbReference>
<sequence length="326" mass="36075">MQLRLGRLISTARLKISQKNLTSTAPHPQFPAPHRPHSLRSPVAPATAPRRAGAPLVASARPAPVDHDQPAQAPPPPPPPPLSRHPVIQRTGARTANLSMMSSTRRFAFVLALVFSVAVAECRDSFNILAHKSLPLTNKETRLASANGKLCQLCEQYLNEALLYLQQNETQTEILSILHRGCANLAPLKQQCITLVDYYIPLLFLEVSVVEPEELCESVHICRKGTMLRLPTRRDTCGLCHYVVVEVLIMLRDPDTQLEIVELLLKTGNKAENYAQKCKKMVLEYIPLIVVKSQKFLETTDVCSVIHACKTGTQTTAETMLLSATL</sequence>
<dbReference type="Pfam" id="PF05184">
    <property type="entry name" value="SapB_1"/>
    <property type="match status" value="2"/>
</dbReference>
<keyword evidence="1" id="KW-0645">Protease</keyword>
<keyword evidence="2" id="KW-0865">Zymogen</keyword>
<evidence type="ECO:0000256" key="3">
    <source>
        <dbReference type="ARBA" id="ARBA00023157"/>
    </source>
</evidence>
<dbReference type="PANTHER" id="PTHR11480">
    <property type="entry name" value="SAPOSIN-RELATED"/>
    <property type="match status" value="1"/>
</dbReference>
<dbReference type="Proteomes" id="UP000729402">
    <property type="component" value="Unassembled WGS sequence"/>
</dbReference>
<feature type="region of interest" description="Disordered" evidence="5">
    <location>
        <begin position="20"/>
        <end position="87"/>
    </location>
</feature>
<evidence type="ECO:0000256" key="1">
    <source>
        <dbReference type="ARBA" id="ARBA00022750"/>
    </source>
</evidence>
<evidence type="ECO:0000256" key="4">
    <source>
        <dbReference type="ARBA" id="ARBA00023180"/>
    </source>
</evidence>
<feature type="compositionally biased region" description="Pro residues" evidence="5">
    <location>
        <begin position="72"/>
        <end position="83"/>
    </location>
</feature>
<evidence type="ECO:0000313" key="7">
    <source>
        <dbReference type="EMBL" id="KAG8046001.1"/>
    </source>
</evidence>
<keyword evidence="4" id="KW-0325">Glycoprotein</keyword>
<feature type="domain" description="Saposin B-type" evidence="6">
    <location>
        <begin position="147"/>
        <end position="226"/>
    </location>
</feature>
<dbReference type="OrthoDB" id="69496at2759"/>
<feature type="compositionally biased region" description="Low complexity" evidence="5">
    <location>
        <begin position="40"/>
        <end position="55"/>
    </location>
</feature>
<protein>
    <recommendedName>
        <fullName evidence="6">Saposin B-type domain-containing protein</fullName>
    </recommendedName>
</protein>
<dbReference type="PROSITE" id="PS50015">
    <property type="entry name" value="SAP_B"/>
    <property type="match status" value="2"/>
</dbReference>
<evidence type="ECO:0000313" key="8">
    <source>
        <dbReference type="Proteomes" id="UP000729402"/>
    </source>
</evidence>
<comment type="caution">
    <text evidence="7">The sequence shown here is derived from an EMBL/GenBank/DDBJ whole genome shotgun (WGS) entry which is preliminary data.</text>
</comment>
<dbReference type="InterPro" id="IPR008139">
    <property type="entry name" value="SaposinB_dom"/>
</dbReference>
<keyword evidence="3" id="KW-1015">Disulfide bond</keyword>
<keyword evidence="1" id="KW-0378">Hydrolase</keyword>
<feature type="domain" description="Saposin B-type" evidence="6">
    <location>
        <begin position="233"/>
        <end position="313"/>
    </location>
</feature>
<dbReference type="InterPro" id="IPR007856">
    <property type="entry name" value="SapB_1"/>
</dbReference>
<dbReference type="SMART" id="SM00741">
    <property type="entry name" value="SapB"/>
    <property type="match status" value="2"/>
</dbReference>
<dbReference type="PANTHER" id="PTHR11480:SF3">
    <property type="entry name" value="BCDNA.GH08312"/>
    <property type="match status" value="1"/>
</dbReference>
<evidence type="ECO:0000256" key="2">
    <source>
        <dbReference type="ARBA" id="ARBA00023145"/>
    </source>
</evidence>
<dbReference type="GO" id="GO:0006629">
    <property type="term" value="P:lipid metabolic process"/>
    <property type="evidence" value="ECO:0007669"/>
    <property type="project" value="InterPro"/>
</dbReference>
<dbReference type="EMBL" id="JAAALK010000290">
    <property type="protein sequence ID" value="KAG8046001.1"/>
    <property type="molecule type" value="Genomic_DNA"/>
</dbReference>
<proteinExistence type="predicted"/>
<dbReference type="GO" id="GO:0004190">
    <property type="term" value="F:aspartic-type endopeptidase activity"/>
    <property type="evidence" value="ECO:0007669"/>
    <property type="project" value="UniProtKB-KW"/>
</dbReference>
<reference evidence="7" key="2">
    <citation type="submission" date="2021-02" db="EMBL/GenBank/DDBJ databases">
        <authorList>
            <person name="Kimball J.A."/>
            <person name="Haas M.W."/>
            <person name="Macchietto M."/>
            <person name="Kono T."/>
            <person name="Duquette J."/>
            <person name="Shao M."/>
        </authorList>
    </citation>
    <scope>NUCLEOTIDE SEQUENCE</scope>
    <source>
        <tissue evidence="7">Fresh leaf tissue</tissue>
    </source>
</reference>
<organism evidence="7 8">
    <name type="scientific">Zizania palustris</name>
    <name type="common">Northern wild rice</name>
    <dbReference type="NCBI Taxonomy" id="103762"/>
    <lineage>
        <taxon>Eukaryota</taxon>
        <taxon>Viridiplantae</taxon>
        <taxon>Streptophyta</taxon>
        <taxon>Embryophyta</taxon>
        <taxon>Tracheophyta</taxon>
        <taxon>Spermatophyta</taxon>
        <taxon>Magnoliopsida</taxon>
        <taxon>Liliopsida</taxon>
        <taxon>Poales</taxon>
        <taxon>Poaceae</taxon>
        <taxon>BOP clade</taxon>
        <taxon>Oryzoideae</taxon>
        <taxon>Oryzeae</taxon>
        <taxon>Zizaniinae</taxon>
        <taxon>Zizania</taxon>
    </lineage>
</organism>
<keyword evidence="1" id="KW-0064">Aspartyl protease</keyword>
<accession>A0A8J5R4Q8</accession>
<evidence type="ECO:0000256" key="5">
    <source>
        <dbReference type="SAM" id="MobiDB-lite"/>
    </source>
</evidence>
<gene>
    <name evidence="7" type="ORF">GUJ93_ZPchr0008g13356</name>
</gene>
<evidence type="ECO:0000259" key="6">
    <source>
        <dbReference type="PROSITE" id="PS50015"/>
    </source>
</evidence>
<name>A0A8J5R4Q8_ZIZPA</name>